<dbReference type="EMBL" id="CAJC01000112">
    <property type="protein sequence ID" value="CCI52716.1"/>
    <property type="molecule type" value="Genomic_DNA"/>
</dbReference>
<dbReference type="AlphaFoldDB" id="A0A077M5X3"/>
<name>A0A077M5X3_9MICO</name>
<organism evidence="1 2">
    <name type="scientific">Nostocoides jenkinsii Ben 74</name>
    <dbReference type="NCBI Taxonomy" id="1193518"/>
    <lineage>
        <taxon>Bacteria</taxon>
        <taxon>Bacillati</taxon>
        <taxon>Actinomycetota</taxon>
        <taxon>Actinomycetes</taxon>
        <taxon>Micrococcales</taxon>
        <taxon>Intrasporangiaceae</taxon>
        <taxon>Nostocoides</taxon>
    </lineage>
</organism>
<dbReference type="Pfam" id="PF13809">
    <property type="entry name" value="Tubulin_2"/>
    <property type="match status" value="1"/>
</dbReference>
<dbReference type="STRING" id="1193518.BN13_20038"/>
<evidence type="ECO:0008006" key="3">
    <source>
        <dbReference type="Google" id="ProtNLM"/>
    </source>
</evidence>
<proteinExistence type="predicted"/>
<accession>A0A077M5X3</accession>
<sequence>MRNILFVGCGGSGGALLGYLMDQLRSDLRRQGIEQLPSGWGFIHVDCPPSPDPLAPGLGTIWDLGGKYIALAPQVGSYGIVDRAVTTGNALGEIATWAPRRPDRVNVPIQLGAAQQRVLGRVLLASRAPSLLEQLKAAVDGMKSAEATSEMYAAAKALGEPYDAAQASYTIVLSSMAGGTGASIALDVCRILGQIVDSSLMSVFMCSPDVFDSIPATLRVGVRPNALAMLGEIVASQLGESHEHDLALLTAVGAPVTGAAPVPFARVIPVGRFLGTAGTPFGDGSMQTIYRGVGQCLAALTVSEKALENYRKFILENFTPRAHTRVSAFGWGANSNPDIQWGSIGYASLSMGRDRYAEYAAQRMARAALDHLIGGHLQRGNPNSGQLQARAMVASQWPYVCSQLGLPAGGGQDPQALVRWLYEGGLPRQKSAHIARSVVERGLSAEMPVATAGIPSEQFVPTLMAFLGRARNQLAELSRQAAYADAYVWTGSFVSRLESVIGDAIAQHGLVYTKELISVLQEHLTGNYGAAGLSALGAQTPDAAQVPPGVGELFSSMRGVIQRGQDLADQVKERYAAMLDMSARGMWCSHVAQVLGDIAGGVLAPMNEAVMAALREVESARAAAATRTGLATVATPLYPLWPSDEDVIVDARWSAADNEVLLTPAAAFPDQYLRDLATASQIDSDGAPPPIAEARRRTTHAVVTGLWATAGGFSPPGGLITTDPQFVAKSLPIDPGTGRPQIPTRAVYTMHVSAENLLDRARQYVNRTQSSFSLFVQESIRAYVDTGGGQRSNEVVGKFRSVLTKAVPFAQVSPHVVDEVHDGPATVNFFFSDIPFAGLPIAAELEALVTQDSSVDALTTQNLTLALSQAPATRIDVFGYYPNELPVVYSGLLEPTRAQWAQSMSADSRKTFWHGRRSRPLPAALAMSRAERQAMVGGWFLGQITGEIDIPAPPYTQPVRVWDAQKKTWLAFPNPLLTPPERFLRNFDWLPAVLESHLLAVANFGASPVGQSMAPYESLRRIWDDNPDEPTPMAAGMFQTRGSRALATWLTDGRTPPGPGSRVPGIEPTATGEDRRTAALAWLDSIHGLVSDHFRPDGRGEFCQITSPDQRERVPFFRDLNADLHKVLPQLIDMTTNASIGGANNSAHGVMDATF</sequence>
<reference evidence="1 2" key="1">
    <citation type="journal article" date="2013" name="ISME J.">
        <title>A metabolic model for members of the genus Tetrasphaera involved in enhanced biological phosphorus removal.</title>
        <authorList>
            <person name="Kristiansen R."/>
            <person name="Nguyen H.T.T."/>
            <person name="Saunders A.M."/>
            <person name="Nielsen J.L."/>
            <person name="Wimmer R."/>
            <person name="Le V.Q."/>
            <person name="McIlroy S.J."/>
            <person name="Petrovski S."/>
            <person name="Seviour R.J."/>
            <person name="Calteau A."/>
            <person name="Nielsen K.L."/>
            <person name="Nielsen P.H."/>
        </authorList>
    </citation>
    <scope>NUCLEOTIDE SEQUENCE [LARGE SCALE GENOMIC DNA]</scope>
    <source>
        <strain evidence="1 2">Ben 74</strain>
    </source>
</reference>
<gene>
    <name evidence="1" type="ORF">BN13_20038</name>
</gene>
<dbReference type="RefSeq" id="WP_084733471.1">
    <property type="nucleotide sequence ID" value="NZ_HF571038.1"/>
</dbReference>
<comment type="caution">
    <text evidence="1">The sequence shown here is derived from an EMBL/GenBank/DDBJ whole genome shotgun (WGS) entry which is preliminary data.</text>
</comment>
<dbReference type="Proteomes" id="UP000035720">
    <property type="component" value="Unassembled WGS sequence"/>
</dbReference>
<dbReference type="OrthoDB" id="4795870at2"/>
<evidence type="ECO:0000313" key="2">
    <source>
        <dbReference type="Proteomes" id="UP000035720"/>
    </source>
</evidence>
<protein>
    <recommendedName>
        <fullName evidence="3">Tubulin-like protein</fullName>
    </recommendedName>
</protein>
<keyword evidence="2" id="KW-1185">Reference proteome</keyword>
<evidence type="ECO:0000313" key="1">
    <source>
        <dbReference type="EMBL" id="CCI52716.1"/>
    </source>
</evidence>
<dbReference type="InterPro" id="IPR025904">
    <property type="entry name" value="Tubulin-like"/>
</dbReference>